<feature type="domain" description="Sushi" evidence="7">
    <location>
        <begin position="393"/>
        <end position="451"/>
    </location>
</feature>
<dbReference type="Gene3D" id="2.60.40.10">
    <property type="entry name" value="Immunoglobulins"/>
    <property type="match status" value="1"/>
</dbReference>
<feature type="domain" description="Sushi" evidence="7">
    <location>
        <begin position="906"/>
        <end position="968"/>
    </location>
</feature>
<feature type="domain" description="Sushi" evidence="7">
    <location>
        <begin position="987"/>
        <end position="1050"/>
    </location>
</feature>
<dbReference type="EMBL" id="OV725078">
    <property type="protein sequence ID" value="CAH1394040.1"/>
    <property type="molecule type" value="Genomic_DNA"/>
</dbReference>
<feature type="domain" description="Sushi" evidence="7">
    <location>
        <begin position="214"/>
        <end position="268"/>
    </location>
</feature>
<feature type="region of interest" description="Disordered" evidence="5">
    <location>
        <begin position="19"/>
        <end position="44"/>
    </location>
</feature>
<dbReference type="Pfam" id="PF00084">
    <property type="entry name" value="Sushi"/>
    <property type="match status" value="14"/>
</dbReference>
<sequence length="1406" mass="153431">MLKVLLLALLLSKWSAGQDEDYSSEDDAKVYKNPRNSPSAECPRDEEHAEFLGQKCLRKCSNDEDCKSKKKKCLCDGVCGMSCIKPERECEELGSPSLGSVTIGGRLFGDRASYTCDPGYTLVGLKERICQGDGNWSGAQPQCKHNVYCKTPPELEHARHNGLPEQATFPLDTTLQYQCNLGYVTNGFPKAKCLAIENTASWFGPDISCEPRSCGAPMDPSNGWHSGDCYTYSCKVTYHCGEGYELVGRLERICQADGIWGPRDLPACVLVTAVECPMPENPQFGTAIYTSCGYNAVVSYECRHGYTLVGDSTRRCGADRKWSGSTPKCQVVDCGHPGNIYNGWIENLEKGTGLGASVIFRCSPGMTLVGNTSSVCQIDGTWRYPPPLCLASCVVPAVAQGRILLEANGSMDPLVVPHGHQLSVQCEQRYEPAAESPIVCNNGSWSQIPRCQPARCKYLPKAPKNGMVIAPKTQHGMKARFKCRDGYVIKGQNTSECRYGNWTGEQPYCQEVYCPFPGYVENGKVLLVGNMGLYDYRPYVRKVTNNKQIMYECNKGYTLAEGPPGATCIAGHWSPKNLPRCVPGLHPRLRWTRKKRALVLLMLRRAKRALSASAGTVIKKPQNPSSNKQDSTLGGSRKGPTKSGGSSKGTDDVDEEETEKTEEGKKPGSRRKKKQDGIPCEDPGEEPNGKLDVIKNGRDPNNTWSQGTMLRLTCSTGFVSNLPNGTARCTRGKWKPAKPQCSLAPCKIPESKHGIYTAGGSSAISGQILNLSAPVPHDHVIEFSCRVGYNVQGNGRMRCWHGQWNVPVLPTCTPAPCQLPVVSHGQYLLGYRPGLTIGNGSIVRFQCDTEFKPSGSETIVCVLGELRPKSPHCKPDPGSMFMAGGDITKAGEIGEVDYLSGLRGSCSPPQSVRGTLAYKNGEPLANAETNFPDGTEVTFNCITSIMGEKTTWRIICQDGNWLGHPLHCEVEDNSSGGTSSSKDNTTCLFKNTELNVSTFYMDQPVTEDSVEFPFGAVLTFRCTDIGKFAMIGSSARKCVDGEWDGQRPSCFGLNQENDYALEKPPTILFRHESGPIAQSNDGKMIIYPGTTLHMECLWIRRFGTPKWAVSHEYRKYEESWSSDPGRDSQLEYRLTIADAVPEDSGTYTCITPTRHSHSVELVVKAVHCSPLPNRRGLKVSTEETKMGTTIFLNCQNGNSLIGAHQLVCLPSGNWSSPLPVCESMECPDLTNLQDANLRSSVLSREVGGRVVFSCGPGHALVGPSHSTCQASGEWAQPFPTCKEVECGDPGRPENGWVQGGSNGVYKAGDLATFTCATDFMMEGQPVVACQENGRWSASPPNCVKACSYPGTVISGRMSLVKFYYSIDEVIEFRCDEGLIMSGPAKIRCLKTGKWSGSIPVCRSQTN</sequence>
<dbReference type="InterPro" id="IPR035976">
    <property type="entry name" value="Sushi/SCR/CCP_sf"/>
</dbReference>
<evidence type="ECO:0000313" key="10">
    <source>
        <dbReference type="Proteomes" id="UP001152798"/>
    </source>
</evidence>
<dbReference type="GO" id="GO:0005576">
    <property type="term" value="C:extracellular region"/>
    <property type="evidence" value="ECO:0007669"/>
    <property type="project" value="InterPro"/>
</dbReference>
<feature type="signal peptide" evidence="6">
    <location>
        <begin position="1"/>
        <end position="17"/>
    </location>
</feature>
<feature type="domain" description="Sushi" evidence="7">
    <location>
        <begin position="746"/>
        <end position="812"/>
    </location>
</feature>
<feature type="domain" description="Sushi" evidence="7">
    <location>
        <begin position="817"/>
        <end position="873"/>
    </location>
</feature>
<feature type="domain" description="Sushi" evidence="7">
    <location>
        <begin position="334"/>
        <end position="389"/>
    </location>
</feature>
<evidence type="ECO:0000256" key="1">
    <source>
        <dbReference type="ARBA" id="ARBA00022659"/>
    </source>
</evidence>
<gene>
    <name evidence="9" type="ORF">NEZAVI_LOCUS4600</name>
</gene>
<dbReference type="OrthoDB" id="5804959at2759"/>
<evidence type="ECO:0000256" key="3">
    <source>
        <dbReference type="ARBA" id="ARBA00023157"/>
    </source>
</evidence>
<dbReference type="CDD" id="cd00033">
    <property type="entry name" value="CCP"/>
    <property type="match status" value="14"/>
</dbReference>
<evidence type="ECO:0000259" key="8">
    <source>
        <dbReference type="SMART" id="SM00409"/>
    </source>
</evidence>
<dbReference type="InterPro" id="IPR013783">
    <property type="entry name" value="Ig-like_fold"/>
</dbReference>
<dbReference type="SUPFAM" id="SSF48726">
    <property type="entry name" value="Immunoglobulin"/>
    <property type="match status" value="1"/>
</dbReference>
<reference evidence="9" key="1">
    <citation type="submission" date="2022-01" db="EMBL/GenBank/DDBJ databases">
        <authorList>
            <person name="King R."/>
        </authorList>
    </citation>
    <scope>NUCLEOTIDE SEQUENCE</scope>
</reference>
<feature type="domain" description="Sushi" evidence="7">
    <location>
        <begin position="1168"/>
        <end position="1221"/>
    </location>
</feature>
<evidence type="ECO:0000256" key="6">
    <source>
        <dbReference type="SAM" id="SignalP"/>
    </source>
</evidence>
<dbReference type="InterPro" id="IPR050350">
    <property type="entry name" value="Compl-Cell_Adhes-Reg"/>
</dbReference>
<feature type="domain" description="Sushi" evidence="7">
    <location>
        <begin position="680"/>
        <end position="741"/>
    </location>
</feature>
<evidence type="ECO:0000313" key="9">
    <source>
        <dbReference type="EMBL" id="CAH1394040.1"/>
    </source>
</evidence>
<dbReference type="PANTHER" id="PTHR19325">
    <property type="entry name" value="COMPLEMENT COMPONENT-RELATED SUSHI DOMAIN-CONTAINING"/>
    <property type="match status" value="1"/>
</dbReference>
<evidence type="ECO:0000256" key="4">
    <source>
        <dbReference type="ARBA" id="ARBA00023180"/>
    </source>
</evidence>
<feature type="region of interest" description="Disordered" evidence="5">
    <location>
        <begin position="611"/>
        <end position="704"/>
    </location>
</feature>
<feature type="domain" description="Sushi" evidence="7">
    <location>
        <begin position="514"/>
        <end position="581"/>
    </location>
</feature>
<dbReference type="Pfam" id="PF00095">
    <property type="entry name" value="WAP"/>
    <property type="match status" value="1"/>
</dbReference>
<evidence type="ECO:0000256" key="5">
    <source>
        <dbReference type="SAM" id="MobiDB-lite"/>
    </source>
</evidence>
<feature type="domain" description="Sushi" evidence="7">
    <location>
        <begin position="276"/>
        <end position="329"/>
    </location>
</feature>
<keyword evidence="2" id="KW-0677">Repeat</keyword>
<dbReference type="InterPro" id="IPR036179">
    <property type="entry name" value="Ig-like_dom_sf"/>
</dbReference>
<keyword evidence="10" id="KW-1185">Reference proteome</keyword>
<feature type="domain" description="Sushi" evidence="7">
    <location>
        <begin position="1286"/>
        <end position="1342"/>
    </location>
</feature>
<feature type="domain" description="Sushi" evidence="7">
    <location>
        <begin position="149"/>
        <end position="209"/>
    </location>
</feature>
<organism evidence="9 10">
    <name type="scientific">Nezara viridula</name>
    <name type="common">Southern green stink bug</name>
    <name type="synonym">Cimex viridulus</name>
    <dbReference type="NCBI Taxonomy" id="85310"/>
    <lineage>
        <taxon>Eukaryota</taxon>
        <taxon>Metazoa</taxon>
        <taxon>Ecdysozoa</taxon>
        <taxon>Arthropoda</taxon>
        <taxon>Hexapoda</taxon>
        <taxon>Insecta</taxon>
        <taxon>Pterygota</taxon>
        <taxon>Neoptera</taxon>
        <taxon>Paraneoptera</taxon>
        <taxon>Hemiptera</taxon>
        <taxon>Heteroptera</taxon>
        <taxon>Panheteroptera</taxon>
        <taxon>Pentatomomorpha</taxon>
        <taxon>Pentatomoidea</taxon>
        <taxon>Pentatomidae</taxon>
        <taxon>Pentatominae</taxon>
        <taxon>Nezara</taxon>
    </lineage>
</organism>
<feature type="compositionally biased region" description="Basic and acidic residues" evidence="5">
    <location>
        <begin position="687"/>
        <end position="698"/>
    </location>
</feature>
<dbReference type="SUPFAM" id="SSF57535">
    <property type="entry name" value="Complement control module/SCR domain"/>
    <property type="match status" value="16"/>
</dbReference>
<dbReference type="InterPro" id="IPR003599">
    <property type="entry name" value="Ig_sub"/>
</dbReference>
<keyword evidence="4" id="KW-0325">Glycoprotein</keyword>
<dbReference type="InterPro" id="IPR000436">
    <property type="entry name" value="Sushi_SCR_CCP_dom"/>
</dbReference>
<feature type="domain" description="Sushi" evidence="7">
    <location>
        <begin position="1226"/>
        <end position="1281"/>
    </location>
</feature>
<keyword evidence="3" id="KW-1015">Disulfide bond</keyword>
<feature type="domain" description="Immunoglobulin" evidence="8">
    <location>
        <begin position="926"/>
        <end position="1164"/>
    </location>
</feature>
<dbReference type="SMART" id="SM00032">
    <property type="entry name" value="CCP"/>
    <property type="match status" value="17"/>
</dbReference>
<proteinExistence type="predicted"/>
<name>A0A9P0EAW2_NEZVI</name>
<dbReference type="Gene3D" id="2.10.70.10">
    <property type="entry name" value="Complement Module, domain 1"/>
    <property type="match status" value="17"/>
</dbReference>
<accession>A0A9P0EAW2</accession>
<dbReference type="SMART" id="SM00409">
    <property type="entry name" value="IG"/>
    <property type="match status" value="1"/>
</dbReference>
<dbReference type="PANTHER" id="PTHR19325:SF555">
    <property type="entry name" value="HIG-ANCHORING SCAFFOLD PROTEIN, ISOFORM G"/>
    <property type="match status" value="1"/>
</dbReference>
<feature type="domain" description="Sushi" evidence="7">
    <location>
        <begin position="456"/>
        <end position="509"/>
    </location>
</feature>
<feature type="chain" id="PRO_5040245155" evidence="6">
    <location>
        <begin position="18"/>
        <end position="1406"/>
    </location>
</feature>
<keyword evidence="6" id="KW-0732">Signal</keyword>
<dbReference type="GO" id="GO:0030414">
    <property type="term" value="F:peptidase inhibitor activity"/>
    <property type="evidence" value="ECO:0007669"/>
    <property type="project" value="InterPro"/>
</dbReference>
<feature type="domain" description="Sushi" evidence="7">
    <location>
        <begin position="90"/>
        <end position="143"/>
    </location>
</feature>
<keyword evidence="1" id="KW-0768">Sushi</keyword>
<dbReference type="Proteomes" id="UP001152798">
    <property type="component" value="Chromosome 2"/>
</dbReference>
<feature type="domain" description="Sushi" evidence="7">
    <location>
        <begin position="1346"/>
        <end position="1401"/>
    </location>
</feature>
<evidence type="ECO:0000259" key="7">
    <source>
        <dbReference type="SMART" id="SM00032"/>
    </source>
</evidence>
<dbReference type="FunFam" id="2.10.70.10:FF:000086">
    <property type="entry name" value="Hig-anchoring scaffold protein, isoform A"/>
    <property type="match status" value="1"/>
</dbReference>
<feature type="compositionally biased region" description="Polar residues" evidence="5">
    <location>
        <begin position="622"/>
        <end position="633"/>
    </location>
</feature>
<protein>
    <submittedName>
        <fullName evidence="9">Uncharacterized protein</fullName>
    </submittedName>
</protein>
<dbReference type="InterPro" id="IPR008197">
    <property type="entry name" value="WAP_dom"/>
</dbReference>
<evidence type="ECO:0000256" key="2">
    <source>
        <dbReference type="ARBA" id="ARBA00022737"/>
    </source>
</evidence>